<keyword evidence="1" id="KW-0274">FAD</keyword>
<dbReference type="AlphaFoldDB" id="A0A1Y5F447"/>
<dbReference type="PROSITE" id="PS51384">
    <property type="entry name" value="FAD_FR"/>
    <property type="match status" value="1"/>
</dbReference>
<proteinExistence type="predicted"/>
<evidence type="ECO:0000256" key="1">
    <source>
        <dbReference type="PIRSR" id="PIRSR006816-1"/>
    </source>
</evidence>
<organism evidence="3 4">
    <name type="scientific">Halobacteriovorax marinus</name>
    <dbReference type="NCBI Taxonomy" id="97084"/>
    <lineage>
        <taxon>Bacteria</taxon>
        <taxon>Pseudomonadati</taxon>
        <taxon>Bdellovibrionota</taxon>
        <taxon>Bacteriovoracia</taxon>
        <taxon>Bacteriovoracales</taxon>
        <taxon>Halobacteriovoraceae</taxon>
        <taxon>Halobacteriovorax</taxon>
    </lineage>
</organism>
<sequence length="240" mass="27670">MARTWFEANVFGIINESHNTKRYFLEFKPEVDFFFKAGQFVMLELPIKKKDKNILRSYSIGTHSSGLNKIELCIVLKEDGMGTPYIFDNINIGSSLKVSGPYGHFVIPDDIDCEICLVATGTGIAPIRGMLVELLKQGYKKNITLIFGNRFQKDILYYDDFNTLEAIHKNFKFIPTLSRESEENWSGERGYVHPIYQKLFKDNKDVEYFICGFEGMVKEAKEILLEAEIDKSKIHMENYG</sequence>
<name>A0A1Y5F447_9BACT</name>
<dbReference type="PANTHER" id="PTHR47354:SF5">
    <property type="entry name" value="PROTEIN RFBI"/>
    <property type="match status" value="1"/>
</dbReference>
<evidence type="ECO:0000313" key="4">
    <source>
        <dbReference type="Proteomes" id="UP000196531"/>
    </source>
</evidence>
<feature type="binding site" evidence="1">
    <location>
        <begin position="82"/>
        <end position="83"/>
    </location>
    <ligand>
        <name>FAD</name>
        <dbReference type="ChEBI" id="CHEBI:57692"/>
    </ligand>
</feature>
<dbReference type="PRINTS" id="PR00410">
    <property type="entry name" value="PHEHYDRXLASE"/>
</dbReference>
<dbReference type="InterPro" id="IPR017938">
    <property type="entry name" value="Riboflavin_synthase-like_b-brl"/>
</dbReference>
<dbReference type="InterPro" id="IPR050415">
    <property type="entry name" value="MRET"/>
</dbReference>
<dbReference type="InterPro" id="IPR039261">
    <property type="entry name" value="FNR_nucleotide-bd"/>
</dbReference>
<dbReference type="PIRSF" id="PIRSF006816">
    <property type="entry name" value="Cyc3_hyd_g"/>
    <property type="match status" value="1"/>
</dbReference>
<dbReference type="GO" id="GO:0050660">
    <property type="term" value="F:flavin adenine dinucleotide binding"/>
    <property type="evidence" value="ECO:0007669"/>
    <property type="project" value="InterPro"/>
</dbReference>
<dbReference type="Pfam" id="PF00175">
    <property type="entry name" value="NAD_binding_1"/>
    <property type="match status" value="1"/>
</dbReference>
<dbReference type="InterPro" id="IPR001709">
    <property type="entry name" value="Flavoprot_Pyr_Nucl_cyt_Rdtase"/>
</dbReference>
<dbReference type="PRINTS" id="PR00371">
    <property type="entry name" value="FPNCR"/>
</dbReference>
<dbReference type="InterPro" id="IPR012165">
    <property type="entry name" value="Cyt_c3_hydrogenase_gsu"/>
</dbReference>
<protein>
    <recommendedName>
        <fullName evidence="2">FAD-binding FR-type domain-containing protein</fullName>
    </recommendedName>
</protein>
<dbReference type="Gene3D" id="2.40.30.10">
    <property type="entry name" value="Translation factors"/>
    <property type="match status" value="1"/>
</dbReference>
<dbReference type="EMBL" id="MAAO01000008">
    <property type="protein sequence ID" value="OUR95348.1"/>
    <property type="molecule type" value="Genomic_DNA"/>
</dbReference>
<dbReference type="GO" id="GO:0016491">
    <property type="term" value="F:oxidoreductase activity"/>
    <property type="evidence" value="ECO:0007669"/>
    <property type="project" value="InterPro"/>
</dbReference>
<dbReference type="InterPro" id="IPR001433">
    <property type="entry name" value="OxRdtase_FAD/NAD-bd"/>
</dbReference>
<dbReference type="Proteomes" id="UP000196531">
    <property type="component" value="Unassembled WGS sequence"/>
</dbReference>
<dbReference type="InterPro" id="IPR008333">
    <property type="entry name" value="Cbr1-like_FAD-bd_dom"/>
</dbReference>
<gene>
    <name evidence="3" type="ORF">A9Q84_16050</name>
</gene>
<accession>A0A1Y5F447</accession>
<comment type="caution">
    <text evidence="3">The sequence shown here is derived from an EMBL/GenBank/DDBJ whole genome shotgun (WGS) entry which is preliminary data.</text>
</comment>
<dbReference type="GO" id="GO:0006221">
    <property type="term" value="P:pyrimidine nucleotide biosynthetic process"/>
    <property type="evidence" value="ECO:0007669"/>
    <property type="project" value="InterPro"/>
</dbReference>
<dbReference type="InterPro" id="IPR017927">
    <property type="entry name" value="FAD-bd_FR_type"/>
</dbReference>
<dbReference type="PANTHER" id="PTHR47354">
    <property type="entry name" value="NADH OXIDOREDUCTASE HCR"/>
    <property type="match status" value="1"/>
</dbReference>
<dbReference type="SUPFAM" id="SSF63380">
    <property type="entry name" value="Riboflavin synthase domain-like"/>
    <property type="match status" value="1"/>
</dbReference>
<feature type="domain" description="FAD-binding FR-type" evidence="2">
    <location>
        <begin position="3"/>
        <end position="108"/>
    </location>
</feature>
<comment type="cofactor">
    <cofactor evidence="1">
        <name>FAD</name>
        <dbReference type="ChEBI" id="CHEBI:57692"/>
    </cofactor>
    <text evidence="1">Binds 1 FAD per subunit.</text>
</comment>
<keyword evidence="1" id="KW-0285">Flavoprotein</keyword>
<dbReference type="Gene3D" id="3.40.50.80">
    <property type="entry name" value="Nucleotide-binding domain of ferredoxin-NADP reductase (FNR) module"/>
    <property type="match status" value="1"/>
</dbReference>
<dbReference type="SUPFAM" id="SSF52343">
    <property type="entry name" value="Ferredoxin reductase-like, C-terminal NADP-linked domain"/>
    <property type="match status" value="1"/>
</dbReference>
<evidence type="ECO:0000313" key="3">
    <source>
        <dbReference type="EMBL" id="OUR95348.1"/>
    </source>
</evidence>
<dbReference type="GO" id="GO:0051537">
    <property type="term" value="F:2 iron, 2 sulfur cluster binding"/>
    <property type="evidence" value="ECO:0007669"/>
    <property type="project" value="InterPro"/>
</dbReference>
<reference evidence="4" key="1">
    <citation type="journal article" date="2017" name="Proc. Natl. Acad. Sci. U.S.A.">
        <title>Simulation of Deepwater Horizon oil plume reveals substrate specialization within a complex community of hydrocarbon-degraders.</title>
        <authorList>
            <person name="Hu P."/>
            <person name="Dubinsky E.A."/>
            <person name="Probst A.J."/>
            <person name="Wang J."/>
            <person name="Sieber C.M.K."/>
            <person name="Tom L.M."/>
            <person name="Gardinali P."/>
            <person name="Banfield J.F."/>
            <person name="Atlas R.M."/>
            <person name="Andersen G.L."/>
        </authorList>
    </citation>
    <scope>NUCLEOTIDE SEQUENCE [LARGE SCALE GENOMIC DNA]</scope>
</reference>
<dbReference type="Pfam" id="PF00970">
    <property type="entry name" value="FAD_binding_6"/>
    <property type="match status" value="1"/>
</dbReference>
<evidence type="ECO:0000259" key="2">
    <source>
        <dbReference type="PROSITE" id="PS51384"/>
    </source>
</evidence>